<feature type="domain" description="HD-GYP" evidence="1">
    <location>
        <begin position="117"/>
        <end position="313"/>
    </location>
</feature>
<dbReference type="CDD" id="cd00077">
    <property type="entry name" value="HDc"/>
    <property type="match status" value="1"/>
</dbReference>
<keyword evidence="3" id="KW-1185">Reference proteome</keyword>
<evidence type="ECO:0000259" key="1">
    <source>
        <dbReference type="PROSITE" id="PS51832"/>
    </source>
</evidence>
<dbReference type="Pfam" id="PF13487">
    <property type="entry name" value="HD_5"/>
    <property type="match status" value="1"/>
</dbReference>
<dbReference type="InterPro" id="IPR037522">
    <property type="entry name" value="HD_GYP_dom"/>
</dbReference>
<gene>
    <name evidence="2" type="ORF">H9635_12485</name>
</gene>
<sequence length="563" mass="65461">MPSIKKLLIQDVEPGDVLAEDVFINRTLFMKKDSILTTKALELLKKKSIKYLSIYYKEKSANPFDFPVSLEDTHINFSDSSLSGNGDEFNFYAILAELDIEIRYGQLLKDEGNIDYLQIIFEDILSNSANKYCLSQLKKWDYHSYLHSIDVFIIGTLFARHLKIEHVEKLALGYLLHDIGKLKIPQQLLQKPGRLTAKEFDLMKKHTLYGEAILKQIGLSDFSYLAKSHHERRNGEGYPESMQINFKAELELLQIIDVYSAITMKRPYRDAMRAADAFSLLYRDEEKYNSILLTEFVDFIGIYPENSIVLLSNGHNALVQKANPQFPTSPRVKCMETNISFHISINNDITILKMVAYQTEDKIELLNLFYNELVSANVENAKKTYLKIVDNFIIEEYFTKIFIPVYQILNLLKMQKAITNTKYEQVVEYMEQLMQQKVDELIENDSYHDHVLILIDDHVQNDYFFKVFIGLIHNNRISPHVMPVHSSLEMILTKLDTQNFSKTCFITNGNTDTLLLSYLPNMYEMPQSKIEKYLIDLIGDNKDNFDFHYLLERFGVLSSTIIH</sequence>
<protein>
    <submittedName>
        <fullName evidence="2">HD domain-containing protein</fullName>
    </submittedName>
</protein>
<accession>A0ABR8Y037</accession>
<dbReference type="PANTHER" id="PTHR43155">
    <property type="entry name" value="CYCLIC DI-GMP PHOSPHODIESTERASE PA4108-RELATED"/>
    <property type="match status" value="1"/>
</dbReference>
<dbReference type="InterPro" id="IPR003607">
    <property type="entry name" value="HD/PDEase_dom"/>
</dbReference>
<evidence type="ECO:0000313" key="2">
    <source>
        <dbReference type="EMBL" id="MBD8037563.1"/>
    </source>
</evidence>
<reference evidence="2 3" key="1">
    <citation type="submission" date="2020-08" db="EMBL/GenBank/DDBJ databases">
        <title>A Genomic Blueprint of the Chicken Gut Microbiome.</title>
        <authorList>
            <person name="Gilroy R."/>
            <person name="Ravi A."/>
            <person name="Getino M."/>
            <person name="Pursley I."/>
            <person name="Horton D.L."/>
            <person name="Alikhan N.-F."/>
            <person name="Baker D."/>
            <person name="Gharbi K."/>
            <person name="Hall N."/>
            <person name="Watson M."/>
            <person name="Adriaenssens E.M."/>
            <person name="Foster-Nyarko E."/>
            <person name="Jarju S."/>
            <person name="Secka A."/>
            <person name="Antonio M."/>
            <person name="Oren A."/>
            <person name="Chaudhuri R."/>
            <person name="La Ragione R.M."/>
            <person name="Hildebrand F."/>
            <person name="Pallen M.J."/>
        </authorList>
    </citation>
    <scope>NUCLEOTIDE SEQUENCE [LARGE SCALE GENOMIC DNA]</scope>
    <source>
        <strain evidence="2 3">A46</strain>
    </source>
</reference>
<proteinExistence type="predicted"/>
<dbReference type="Gene3D" id="1.10.3210.10">
    <property type="entry name" value="Hypothetical protein af1432"/>
    <property type="match status" value="1"/>
</dbReference>
<name>A0ABR8Y037_9BACL</name>
<dbReference type="RefSeq" id="WP_191700639.1">
    <property type="nucleotide sequence ID" value="NZ_JACSPZ010000005.1"/>
</dbReference>
<dbReference type="PROSITE" id="PS51832">
    <property type="entry name" value="HD_GYP"/>
    <property type="match status" value="1"/>
</dbReference>
<dbReference type="Proteomes" id="UP000619101">
    <property type="component" value="Unassembled WGS sequence"/>
</dbReference>
<dbReference type="EMBL" id="JACSPZ010000005">
    <property type="protein sequence ID" value="MBD8037563.1"/>
    <property type="molecule type" value="Genomic_DNA"/>
</dbReference>
<comment type="caution">
    <text evidence="2">The sequence shown here is derived from an EMBL/GenBank/DDBJ whole genome shotgun (WGS) entry which is preliminary data.</text>
</comment>
<dbReference type="SUPFAM" id="SSF109604">
    <property type="entry name" value="HD-domain/PDEase-like"/>
    <property type="match status" value="1"/>
</dbReference>
<evidence type="ECO:0000313" key="3">
    <source>
        <dbReference type="Proteomes" id="UP000619101"/>
    </source>
</evidence>
<dbReference type="PANTHER" id="PTHR43155:SF2">
    <property type="entry name" value="CYCLIC DI-GMP PHOSPHODIESTERASE PA4108"/>
    <property type="match status" value="1"/>
</dbReference>
<dbReference type="SMART" id="SM00471">
    <property type="entry name" value="HDc"/>
    <property type="match status" value="1"/>
</dbReference>
<organism evidence="2 3">
    <name type="scientific">Solibacillus faecavium</name>
    <dbReference type="NCBI Taxonomy" id="2762221"/>
    <lineage>
        <taxon>Bacteria</taxon>
        <taxon>Bacillati</taxon>
        <taxon>Bacillota</taxon>
        <taxon>Bacilli</taxon>
        <taxon>Bacillales</taxon>
        <taxon>Caryophanaceae</taxon>
        <taxon>Solibacillus</taxon>
    </lineage>
</organism>